<dbReference type="GO" id="GO:0070681">
    <property type="term" value="P:glutaminyl-tRNAGln biosynthesis via transamidation"/>
    <property type="evidence" value="ECO:0007669"/>
    <property type="project" value="TreeGrafter"/>
</dbReference>
<comment type="subunit">
    <text evidence="2 6">Heterotrimer of A, B and C subunits.</text>
</comment>
<evidence type="ECO:0000256" key="1">
    <source>
        <dbReference type="ARBA" id="ARBA00010757"/>
    </source>
</evidence>
<dbReference type="STRING" id="417373.GCA_001570685_00346"/>
<dbReference type="GO" id="GO:0016740">
    <property type="term" value="F:transferase activity"/>
    <property type="evidence" value="ECO:0007669"/>
    <property type="project" value="UniProtKB-KW"/>
</dbReference>
<dbReference type="EMBL" id="AZGC01000013">
    <property type="protein sequence ID" value="KRL96143.1"/>
    <property type="molecule type" value="Genomic_DNA"/>
</dbReference>
<reference evidence="7 8" key="1">
    <citation type="journal article" date="2015" name="Genome Announc.">
        <title>Expanding the biotechnology potential of lactobacilli through comparative genomics of 213 strains and associated genera.</title>
        <authorList>
            <person name="Sun Z."/>
            <person name="Harris H.M."/>
            <person name="McCann A."/>
            <person name="Guo C."/>
            <person name="Argimon S."/>
            <person name="Zhang W."/>
            <person name="Yang X."/>
            <person name="Jeffery I.B."/>
            <person name="Cooney J.C."/>
            <person name="Kagawa T.F."/>
            <person name="Liu W."/>
            <person name="Song Y."/>
            <person name="Salvetti E."/>
            <person name="Wrobel A."/>
            <person name="Rasinkangas P."/>
            <person name="Parkhill J."/>
            <person name="Rea M.C."/>
            <person name="O'Sullivan O."/>
            <person name="Ritari J."/>
            <person name="Douillard F.P."/>
            <person name="Paul Ross R."/>
            <person name="Yang R."/>
            <person name="Briner A.E."/>
            <person name="Felis G.E."/>
            <person name="de Vos W.M."/>
            <person name="Barrangou R."/>
            <person name="Klaenhammer T.R."/>
            <person name="Caufield P.W."/>
            <person name="Cui Y."/>
            <person name="Zhang H."/>
            <person name="O'Toole P.W."/>
        </authorList>
    </citation>
    <scope>NUCLEOTIDE SEQUENCE [LARGE SCALE GENOMIC DNA]</scope>
    <source>
        <strain evidence="7 8">DSM 18793</strain>
    </source>
</reference>
<evidence type="ECO:0000256" key="4">
    <source>
        <dbReference type="ARBA" id="ARBA00047380"/>
    </source>
</evidence>
<comment type="catalytic activity">
    <reaction evidence="5 6">
        <text>L-glutamyl-tRNA(Gln) + L-glutamine + ATP + H2O = L-glutaminyl-tRNA(Gln) + L-glutamate + ADP + phosphate + H(+)</text>
        <dbReference type="Rhea" id="RHEA:17521"/>
        <dbReference type="Rhea" id="RHEA-COMP:9681"/>
        <dbReference type="Rhea" id="RHEA-COMP:9684"/>
        <dbReference type="ChEBI" id="CHEBI:15377"/>
        <dbReference type="ChEBI" id="CHEBI:15378"/>
        <dbReference type="ChEBI" id="CHEBI:29985"/>
        <dbReference type="ChEBI" id="CHEBI:30616"/>
        <dbReference type="ChEBI" id="CHEBI:43474"/>
        <dbReference type="ChEBI" id="CHEBI:58359"/>
        <dbReference type="ChEBI" id="CHEBI:78520"/>
        <dbReference type="ChEBI" id="CHEBI:78521"/>
        <dbReference type="ChEBI" id="CHEBI:456216"/>
    </reaction>
</comment>
<dbReference type="GO" id="GO:0050566">
    <property type="term" value="F:asparaginyl-tRNA synthase (glutamine-hydrolyzing) activity"/>
    <property type="evidence" value="ECO:0007669"/>
    <property type="project" value="RHEA"/>
</dbReference>
<keyword evidence="6" id="KW-0067">ATP-binding</keyword>
<keyword evidence="6" id="KW-0648">Protein biosynthesis</keyword>
<dbReference type="NCBIfam" id="TIGR00135">
    <property type="entry name" value="gatC"/>
    <property type="match status" value="1"/>
</dbReference>
<comment type="function">
    <text evidence="3 6">Allows the formation of correctly charged Asn-tRNA(Asn) or Gln-tRNA(Gln) through the transamidation of misacylated Asp-tRNA(Asn) or Glu-tRNA(Gln) in organisms which lack either or both of asparaginyl-tRNA or glutaminyl-tRNA synthetases. The reaction takes place in the presence of glutamine and ATP through an activated phospho-Asp-tRNA(Asn) or phospho-Glu-tRNA(Gln).</text>
</comment>
<sequence length="103" mass="11270">MAANLDREQVKHVAELAKLSFTDAELDKFVPQLEAIVELFDQLEEVDTTGVAPMTTATDEVNVMREDVAVKSSDELRQALLDNAPETENGLIKVPAILDGSED</sequence>
<evidence type="ECO:0000313" key="7">
    <source>
        <dbReference type="EMBL" id="KRL96143.1"/>
    </source>
</evidence>
<dbReference type="RefSeq" id="WP_054652424.1">
    <property type="nucleotide sequence ID" value="NZ_AZGC01000013.1"/>
</dbReference>
<comment type="similarity">
    <text evidence="1 6">Belongs to the GatC family.</text>
</comment>
<evidence type="ECO:0000256" key="3">
    <source>
        <dbReference type="ARBA" id="ARBA00024799"/>
    </source>
</evidence>
<dbReference type="InterPro" id="IPR036113">
    <property type="entry name" value="Asp/Glu-ADT_sf_sub_c"/>
</dbReference>
<keyword evidence="6" id="KW-0436">Ligase</keyword>
<dbReference type="PANTHER" id="PTHR15004:SF0">
    <property type="entry name" value="GLUTAMYL-TRNA(GLN) AMIDOTRANSFERASE SUBUNIT C, MITOCHONDRIAL"/>
    <property type="match status" value="1"/>
</dbReference>
<evidence type="ECO:0000256" key="5">
    <source>
        <dbReference type="ARBA" id="ARBA00047913"/>
    </source>
</evidence>
<dbReference type="InterPro" id="IPR003837">
    <property type="entry name" value="GatC"/>
</dbReference>
<dbReference type="Gene3D" id="1.10.20.60">
    <property type="entry name" value="Glu-tRNAGln amidotransferase C subunit, N-terminal domain"/>
    <property type="match status" value="1"/>
</dbReference>
<dbReference type="GO" id="GO:0006450">
    <property type="term" value="P:regulation of translational fidelity"/>
    <property type="evidence" value="ECO:0007669"/>
    <property type="project" value="InterPro"/>
</dbReference>
<dbReference type="GO" id="GO:0006412">
    <property type="term" value="P:translation"/>
    <property type="evidence" value="ECO:0007669"/>
    <property type="project" value="UniProtKB-UniRule"/>
</dbReference>
<comment type="catalytic activity">
    <reaction evidence="4 6">
        <text>L-aspartyl-tRNA(Asn) + L-glutamine + ATP + H2O = L-asparaginyl-tRNA(Asn) + L-glutamate + ADP + phosphate + 2 H(+)</text>
        <dbReference type="Rhea" id="RHEA:14513"/>
        <dbReference type="Rhea" id="RHEA-COMP:9674"/>
        <dbReference type="Rhea" id="RHEA-COMP:9677"/>
        <dbReference type="ChEBI" id="CHEBI:15377"/>
        <dbReference type="ChEBI" id="CHEBI:15378"/>
        <dbReference type="ChEBI" id="CHEBI:29985"/>
        <dbReference type="ChEBI" id="CHEBI:30616"/>
        <dbReference type="ChEBI" id="CHEBI:43474"/>
        <dbReference type="ChEBI" id="CHEBI:58359"/>
        <dbReference type="ChEBI" id="CHEBI:78515"/>
        <dbReference type="ChEBI" id="CHEBI:78516"/>
        <dbReference type="ChEBI" id="CHEBI:456216"/>
    </reaction>
</comment>
<dbReference type="Proteomes" id="UP000051084">
    <property type="component" value="Unassembled WGS sequence"/>
</dbReference>
<keyword evidence="7" id="KW-0808">Transferase</keyword>
<evidence type="ECO:0000313" key="8">
    <source>
        <dbReference type="Proteomes" id="UP000051084"/>
    </source>
</evidence>
<protein>
    <recommendedName>
        <fullName evidence="6">Aspartyl/glutamyl-tRNA(Asn/Gln) amidotransferase subunit C</fullName>
        <shortName evidence="6">Asp/Glu-ADT subunit C</shortName>
        <ecNumber evidence="6">6.3.5.-</ecNumber>
    </recommendedName>
</protein>
<organism evidence="7 8">
    <name type="scientific">Limosilactobacillus equigenerosi DSM 18793 = JCM 14505</name>
    <dbReference type="NCBI Taxonomy" id="1423742"/>
    <lineage>
        <taxon>Bacteria</taxon>
        <taxon>Bacillati</taxon>
        <taxon>Bacillota</taxon>
        <taxon>Bacilli</taxon>
        <taxon>Lactobacillales</taxon>
        <taxon>Lactobacillaceae</taxon>
        <taxon>Limosilactobacillus</taxon>
    </lineage>
</organism>
<proteinExistence type="inferred from homology"/>
<dbReference type="SUPFAM" id="SSF141000">
    <property type="entry name" value="Glu-tRNAGln amidotransferase C subunit"/>
    <property type="match status" value="1"/>
</dbReference>
<dbReference type="EC" id="6.3.5.-" evidence="6"/>
<evidence type="ECO:0000256" key="6">
    <source>
        <dbReference type="HAMAP-Rule" id="MF_00122"/>
    </source>
</evidence>
<keyword evidence="8" id="KW-1185">Reference proteome</keyword>
<dbReference type="Pfam" id="PF02686">
    <property type="entry name" value="GatC"/>
    <property type="match status" value="1"/>
</dbReference>
<dbReference type="GO" id="GO:0050567">
    <property type="term" value="F:glutaminyl-tRNA synthase (glutamine-hydrolyzing) activity"/>
    <property type="evidence" value="ECO:0007669"/>
    <property type="project" value="UniProtKB-UniRule"/>
</dbReference>
<dbReference type="GO" id="GO:0005524">
    <property type="term" value="F:ATP binding"/>
    <property type="evidence" value="ECO:0007669"/>
    <property type="project" value="UniProtKB-KW"/>
</dbReference>
<dbReference type="OrthoDB" id="9813938at2"/>
<gene>
    <name evidence="6" type="primary">gatC</name>
    <name evidence="7" type="ORF">FC21_GL000584</name>
</gene>
<dbReference type="PATRIC" id="fig|1423742.4.peg.605"/>
<dbReference type="HAMAP" id="MF_00122">
    <property type="entry name" value="GatC"/>
    <property type="match status" value="1"/>
</dbReference>
<dbReference type="PANTHER" id="PTHR15004">
    <property type="entry name" value="GLUTAMYL-TRNA(GLN) AMIDOTRANSFERASE SUBUNIT C, MITOCHONDRIAL"/>
    <property type="match status" value="1"/>
</dbReference>
<accession>A0A0R1USJ1</accession>
<keyword evidence="6" id="KW-0547">Nucleotide-binding</keyword>
<dbReference type="AlphaFoldDB" id="A0A0R1USJ1"/>
<name>A0A0R1USJ1_9LACO</name>
<comment type="caution">
    <text evidence="7">The sequence shown here is derived from an EMBL/GenBank/DDBJ whole genome shotgun (WGS) entry which is preliminary data.</text>
</comment>
<evidence type="ECO:0000256" key="2">
    <source>
        <dbReference type="ARBA" id="ARBA00011123"/>
    </source>
</evidence>